<dbReference type="STRING" id="642780.SAMN04488570_0438"/>
<dbReference type="PANTHER" id="PTHR43252:SF5">
    <property type="entry name" value="TRANSCRIPTIONAL REGULATOR, PADR-LIKE FAMILY"/>
    <property type="match status" value="1"/>
</dbReference>
<reference evidence="4" key="1">
    <citation type="submission" date="2016-10" db="EMBL/GenBank/DDBJ databases">
        <authorList>
            <person name="Varghese N."/>
            <person name="Submissions S."/>
        </authorList>
    </citation>
    <scope>NUCLEOTIDE SEQUENCE [LARGE SCALE GENOMIC DNA]</scope>
    <source>
        <strain evidence="4">DSM 22127</strain>
    </source>
</reference>
<keyword evidence="4" id="KW-1185">Reference proteome</keyword>
<evidence type="ECO:0000256" key="1">
    <source>
        <dbReference type="SAM" id="MobiDB-lite"/>
    </source>
</evidence>
<dbReference type="InterPro" id="IPR005149">
    <property type="entry name" value="Tscrpt_reg_PadR_N"/>
</dbReference>
<dbReference type="EMBL" id="LT629757">
    <property type="protein sequence ID" value="SDR80569.1"/>
    <property type="molecule type" value="Genomic_DNA"/>
</dbReference>
<evidence type="ECO:0000259" key="2">
    <source>
        <dbReference type="Pfam" id="PF03551"/>
    </source>
</evidence>
<feature type="compositionally biased region" description="Acidic residues" evidence="1">
    <location>
        <begin position="221"/>
        <end position="235"/>
    </location>
</feature>
<dbReference type="Proteomes" id="UP000198859">
    <property type="component" value="Chromosome I"/>
</dbReference>
<feature type="region of interest" description="Disordered" evidence="1">
    <location>
        <begin position="1"/>
        <end position="70"/>
    </location>
</feature>
<evidence type="ECO:0000313" key="4">
    <source>
        <dbReference type="Proteomes" id="UP000198859"/>
    </source>
</evidence>
<gene>
    <name evidence="3" type="ORF">SAMN04488570_0438</name>
</gene>
<feature type="compositionally biased region" description="Basic and acidic residues" evidence="1">
    <location>
        <begin position="1"/>
        <end position="14"/>
    </location>
</feature>
<dbReference type="InterPro" id="IPR036388">
    <property type="entry name" value="WH-like_DNA-bd_sf"/>
</dbReference>
<evidence type="ECO:0000313" key="3">
    <source>
        <dbReference type="EMBL" id="SDR80569.1"/>
    </source>
</evidence>
<feature type="region of interest" description="Disordered" evidence="1">
    <location>
        <begin position="213"/>
        <end position="243"/>
    </location>
</feature>
<dbReference type="InterPro" id="IPR036390">
    <property type="entry name" value="WH_DNA-bd_sf"/>
</dbReference>
<dbReference type="SUPFAM" id="SSF46785">
    <property type="entry name" value="Winged helix' DNA-binding domain"/>
    <property type="match status" value="1"/>
</dbReference>
<organism evidence="3 4">
    <name type="scientific">Nocardioides scoriae</name>
    <dbReference type="NCBI Taxonomy" id="642780"/>
    <lineage>
        <taxon>Bacteria</taxon>
        <taxon>Bacillati</taxon>
        <taxon>Actinomycetota</taxon>
        <taxon>Actinomycetes</taxon>
        <taxon>Propionibacteriales</taxon>
        <taxon>Nocardioidaceae</taxon>
        <taxon>Nocardioides</taxon>
    </lineage>
</organism>
<protein>
    <submittedName>
        <fullName evidence="3">Transcriptional regulator PadR-like family protein</fullName>
    </submittedName>
</protein>
<proteinExistence type="predicted"/>
<accession>A0A1H1M3H3</accession>
<dbReference type="PANTHER" id="PTHR43252">
    <property type="entry name" value="TRANSCRIPTIONAL REGULATOR YQJI"/>
    <property type="match status" value="1"/>
</dbReference>
<feature type="domain" description="Transcription regulator PadR N-terminal" evidence="2">
    <location>
        <begin position="80"/>
        <end position="148"/>
    </location>
</feature>
<feature type="compositionally biased region" description="Gly residues" evidence="1">
    <location>
        <begin position="29"/>
        <end position="39"/>
    </location>
</feature>
<feature type="compositionally biased region" description="Basic residues" evidence="1">
    <location>
        <begin position="15"/>
        <end position="25"/>
    </location>
</feature>
<dbReference type="OrthoDB" id="1683430at2"/>
<name>A0A1H1M3H3_9ACTN</name>
<dbReference type="Gene3D" id="1.10.10.10">
    <property type="entry name" value="Winged helix-like DNA-binding domain superfamily/Winged helix DNA-binding domain"/>
    <property type="match status" value="1"/>
</dbReference>
<sequence>MRHDMWSSEFEPTRRQRGGRGPGRRGGHDSWGGPWGGPLGGPPPWVAQMFGADLAGGPRRGGGRGGRPRVRRGDVRVAIISVLHDAGEPINGYQVIQQIAEKTAGAWKPSPGSVYPTIAQLEDEGLVEDAPTGRKALQLTEEGLAYVAEHATEVDAVWAPFVEQEDDTEAVNFKQVIGQTVGAIVQVVSSGTPDQREKALQILAETRRQMYSLLAEGPEGSLDDDADDDESDGPYDDVAPRER</sequence>
<dbReference type="AlphaFoldDB" id="A0A1H1M3H3"/>
<dbReference type="Pfam" id="PF03551">
    <property type="entry name" value="PadR"/>
    <property type="match status" value="1"/>
</dbReference>